<accession>A0ABW4JM40</accession>
<evidence type="ECO:0000256" key="5">
    <source>
        <dbReference type="ARBA" id="ARBA00023163"/>
    </source>
</evidence>
<gene>
    <name evidence="8" type="ORF">ACFSB2_14480</name>
</gene>
<evidence type="ECO:0000256" key="3">
    <source>
        <dbReference type="ARBA" id="ARBA00023082"/>
    </source>
</evidence>
<keyword evidence="4" id="KW-0238">DNA-binding</keyword>
<keyword evidence="5" id="KW-0804">Transcription</keyword>
<organism evidence="8 9">
    <name type="scientific">Alicyclobacillus fodiniaquatilis</name>
    <dbReference type="NCBI Taxonomy" id="1661150"/>
    <lineage>
        <taxon>Bacteria</taxon>
        <taxon>Bacillati</taxon>
        <taxon>Bacillota</taxon>
        <taxon>Bacilli</taxon>
        <taxon>Bacillales</taxon>
        <taxon>Alicyclobacillaceae</taxon>
        <taxon>Alicyclobacillus</taxon>
    </lineage>
</organism>
<dbReference type="InterPro" id="IPR036388">
    <property type="entry name" value="WH-like_DNA-bd_sf"/>
</dbReference>
<reference evidence="9" key="1">
    <citation type="journal article" date="2019" name="Int. J. Syst. Evol. Microbiol.">
        <title>The Global Catalogue of Microorganisms (GCM) 10K type strain sequencing project: providing services to taxonomists for standard genome sequencing and annotation.</title>
        <authorList>
            <consortium name="The Broad Institute Genomics Platform"/>
            <consortium name="The Broad Institute Genome Sequencing Center for Infectious Disease"/>
            <person name="Wu L."/>
            <person name="Ma J."/>
        </authorList>
    </citation>
    <scope>NUCLEOTIDE SEQUENCE [LARGE SCALE GENOMIC DNA]</scope>
    <source>
        <strain evidence="9">CGMCC 1.12286</strain>
    </source>
</reference>
<evidence type="ECO:0000256" key="4">
    <source>
        <dbReference type="ARBA" id="ARBA00023125"/>
    </source>
</evidence>
<dbReference type="RefSeq" id="WP_377943788.1">
    <property type="nucleotide sequence ID" value="NZ_JBHUCX010000035.1"/>
</dbReference>
<protein>
    <submittedName>
        <fullName evidence="8">RNA polymerase sigma factor</fullName>
    </submittedName>
</protein>
<dbReference type="SUPFAM" id="SSF88946">
    <property type="entry name" value="Sigma2 domain of RNA polymerase sigma factors"/>
    <property type="match status" value="1"/>
</dbReference>
<dbReference type="InterPro" id="IPR013249">
    <property type="entry name" value="RNA_pol_sigma70_r4_t2"/>
</dbReference>
<keyword evidence="3" id="KW-0731">Sigma factor</keyword>
<proteinExistence type="inferred from homology"/>
<dbReference type="Pfam" id="PF04542">
    <property type="entry name" value="Sigma70_r2"/>
    <property type="match status" value="1"/>
</dbReference>
<evidence type="ECO:0000256" key="1">
    <source>
        <dbReference type="ARBA" id="ARBA00010641"/>
    </source>
</evidence>
<dbReference type="PANTHER" id="PTHR43133:SF8">
    <property type="entry name" value="RNA POLYMERASE SIGMA FACTOR HI_1459-RELATED"/>
    <property type="match status" value="1"/>
</dbReference>
<dbReference type="Pfam" id="PF08281">
    <property type="entry name" value="Sigma70_r4_2"/>
    <property type="match status" value="1"/>
</dbReference>
<dbReference type="InterPro" id="IPR014284">
    <property type="entry name" value="RNA_pol_sigma-70_dom"/>
</dbReference>
<dbReference type="SUPFAM" id="SSF88659">
    <property type="entry name" value="Sigma3 and sigma4 domains of RNA polymerase sigma factors"/>
    <property type="match status" value="1"/>
</dbReference>
<evidence type="ECO:0000256" key="2">
    <source>
        <dbReference type="ARBA" id="ARBA00023015"/>
    </source>
</evidence>
<feature type="domain" description="RNA polymerase sigma factor 70 region 4 type 2" evidence="7">
    <location>
        <begin position="119"/>
        <end position="170"/>
    </location>
</feature>
<evidence type="ECO:0000259" key="7">
    <source>
        <dbReference type="Pfam" id="PF08281"/>
    </source>
</evidence>
<dbReference type="InterPro" id="IPR013324">
    <property type="entry name" value="RNA_pol_sigma_r3/r4-like"/>
</dbReference>
<dbReference type="Gene3D" id="1.10.10.10">
    <property type="entry name" value="Winged helix-like DNA-binding domain superfamily/Winged helix DNA-binding domain"/>
    <property type="match status" value="1"/>
</dbReference>
<comment type="caution">
    <text evidence="8">The sequence shown here is derived from an EMBL/GenBank/DDBJ whole genome shotgun (WGS) entry which is preliminary data.</text>
</comment>
<dbReference type="Gene3D" id="1.10.1740.10">
    <property type="match status" value="1"/>
</dbReference>
<evidence type="ECO:0000313" key="9">
    <source>
        <dbReference type="Proteomes" id="UP001597079"/>
    </source>
</evidence>
<dbReference type="InterPro" id="IPR013325">
    <property type="entry name" value="RNA_pol_sigma_r2"/>
</dbReference>
<dbReference type="NCBIfam" id="TIGR02937">
    <property type="entry name" value="sigma70-ECF"/>
    <property type="match status" value="1"/>
</dbReference>
<comment type="similarity">
    <text evidence="1">Belongs to the sigma-70 factor family. ECF subfamily.</text>
</comment>
<dbReference type="PANTHER" id="PTHR43133">
    <property type="entry name" value="RNA POLYMERASE ECF-TYPE SIGMA FACTO"/>
    <property type="match status" value="1"/>
</dbReference>
<evidence type="ECO:0000313" key="8">
    <source>
        <dbReference type="EMBL" id="MFD1675907.1"/>
    </source>
</evidence>
<keyword evidence="2" id="KW-0805">Transcription regulation</keyword>
<keyword evidence="9" id="KW-1185">Reference proteome</keyword>
<feature type="domain" description="RNA polymerase sigma-70 region 2" evidence="6">
    <location>
        <begin position="18"/>
        <end position="86"/>
    </location>
</feature>
<dbReference type="EMBL" id="JBHUCX010000035">
    <property type="protein sequence ID" value="MFD1675907.1"/>
    <property type="molecule type" value="Genomic_DNA"/>
</dbReference>
<evidence type="ECO:0000259" key="6">
    <source>
        <dbReference type="Pfam" id="PF04542"/>
    </source>
</evidence>
<name>A0ABW4JM40_9BACL</name>
<dbReference type="InterPro" id="IPR007627">
    <property type="entry name" value="RNA_pol_sigma70_r2"/>
</dbReference>
<dbReference type="InterPro" id="IPR039425">
    <property type="entry name" value="RNA_pol_sigma-70-like"/>
</dbReference>
<sequence>MMQHEQPDAARKAAFDNLFEALHESVFAYLLARTGQRETARDLMQDVFLRAWRTPDGWLGQSDAARRYWLFTVAKHVVIDYFRRRSVQTAAFSRLQSDISAPAAPAAEERIVNEEMWRDVHQAVMELPDDLRLPLMMQTVGGMTSRDIQEALGIPAGTVRYRLTVARRQLRSKLQLGEAASGGEGQ</sequence>
<dbReference type="Proteomes" id="UP001597079">
    <property type="component" value="Unassembled WGS sequence"/>
</dbReference>